<keyword evidence="4" id="KW-0210">Decarboxylase</keyword>
<dbReference type="PROSITE" id="PS00156">
    <property type="entry name" value="OMPDECASE"/>
    <property type="match status" value="1"/>
</dbReference>
<dbReference type="SMART" id="SM00934">
    <property type="entry name" value="OMPdecase"/>
    <property type="match status" value="1"/>
</dbReference>
<dbReference type="Gene3D" id="3.20.20.70">
    <property type="entry name" value="Aldolase class I"/>
    <property type="match status" value="1"/>
</dbReference>
<dbReference type="GO" id="GO:0005829">
    <property type="term" value="C:cytosol"/>
    <property type="evidence" value="ECO:0007669"/>
    <property type="project" value="TreeGrafter"/>
</dbReference>
<dbReference type="SUPFAM" id="SSF51366">
    <property type="entry name" value="Ribulose-phoshate binding barrel"/>
    <property type="match status" value="1"/>
</dbReference>
<accession>A0A6J6DAU3</accession>
<sequence>MRLASLMNVDSPIILAVDTTDLAKARSLIEATRPYIGIYKFGLEFYLRHGLSTLREIKREMDLKIFLDLKLHDIPNTVGKAAAAVAELDPFILTVHASGGVEMIRAATENLPGTMVAAVTVLTSLDQGALDSMGVNSRLTDLALSLSRTALEGGARALVASPHEVEVLKRGLPTMKIITPGIRIESAGDDQRRVMTPKEALIAGSDYLVIGRPITAAPFPAEAADSIIRSLG</sequence>
<dbReference type="EMBL" id="CAEZTJ010000001">
    <property type="protein sequence ID" value="CAB4558718.1"/>
    <property type="molecule type" value="Genomic_DNA"/>
</dbReference>
<gene>
    <name evidence="9" type="ORF">UFOPK1650_00007</name>
</gene>
<dbReference type="NCBIfam" id="TIGR01740">
    <property type="entry name" value="pyrF"/>
    <property type="match status" value="1"/>
</dbReference>
<dbReference type="GO" id="GO:0004590">
    <property type="term" value="F:orotidine-5'-phosphate decarboxylase activity"/>
    <property type="evidence" value="ECO:0007669"/>
    <property type="project" value="UniProtKB-EC"/>
</dbReference>
<comment type="pathway">
    <text evidence="1">Pyrimidine metabolism; UMP biosynthesis via de novo pathway; UMP from orotate: step 2/2.</text>
</comment>
<evidence type="ECO:0000313" key="9">
    <source>
        <dbReference type="EMBL" id="CAB4558718.1"/>
    </source>
</evidence>
<evidence type="ECO:0000256" key="6">
    <source>
        <dbReference type="ARBA" id="ARBA00023239"/>
    </source>
</evidence>
<evidence type="ECO:0000256" key="1">
    <source>
        <dbReference type="ARBA" id="ARBA00004861"/>
    </source>
</evidence>
<dbReference type="InterPro" id="IPR001754">
    <property type="entry name" value="OMPdeCOase_dom"/>
</dbReference>
<dbReference type="AlphaFoldDB" id="A0A6J6DAU3"/>
<dbReference type="InterPro" id="IPR018089">
    <property type="entry name" value="OMPdecase_AS"/>
</dbReference>
<name>A0A6J6DAU3_9ZZZZ</name>
<dbReference type="PANTHER" id="PTHR32119">
    <property type="entry name" value="OROTIDINE 5'-PHOSPHATE DECARBOXYLASE"/>
    <property type="match status" value="1"/>
</dbReference>
<dbReference type="GO" id="GO:0006207">
    <property type="term" value="P:'de novo' pyrimidine nucleobase biosynthetic process"/>
    <property type="evidence" value="ECO:0007669"/>
    <property type="project" value="InterPro"/>
</dbReference>
<evidence type="ECO:0000256" key="4">
    <source>
        <dbReference type="ARBA" id="ARBA00022793"/>
    </source>
</evidence>
<dbReference type="InterPro" id="IPR013785">
    <property type="entry name" value="Aldolase_TIM"/>
</dbReference>
<dbReference type="EC" id="4.1.1.23" evidence="2"/>
<feature type="domain" description="Orotidine 5'-phosphate decarboxylase" evidence="8">
    <location>
        <begin position="12"/>
        <end position="227"/>
    </location>
</feature>
<dbReference type="InterPro" id="IPR014732">
    <property type="entry name" value="OMPdecase"/>
</dbReference>
<dbReference type="PANTHER" id="PTHR32119:SF2">
    <property type="entry name" value="OROTIDINE 5'-PHOSPHATE DECARBOXYLASE"/>
    <property type="match status" value="1"/>
</dbReference>
<evidence type="ECO:0000256" key="5">
    <source>
        <dbReference type="ARBA" id="ARBA00022975"/>
    </source>
</evidence>
<keyword evidence="6" id="KW-0456">Lyase</keyword>
<evidence type="ECO:0000256" key="2">
    <source>
        <dbReference type="ARBA" id="ARBA00012321"/>
    </source>
</evidence>
<dbReference type="CDD" id="cd04725">
    <property type="entry name" value="OMP_decarboxylase_like"/>
    <property type="match status" value="1"/>
</dbReference>
<evidence type="ECO:0000256" key="3">
    <source>
        <dbReference type="ARBA" id="ARBA00021923"/>
    </source>
</evidence>
<keyword evidence="5" id="KW-0665">Pyrimidine biosynthesis</keyword>
<dbReference type="NCBIfam" id="NF001273">
    <property type="entry name" value="PRK00230.1"/>
    <property type="match status" value="1"/>
</dbReference>
<evidence type="ECO:0000259" key="8">
    <source>
        <dbReference type="SMART" id="SM00934"/>
    </source>
</evidence>
<dbReference type="GO" id="GO:0044205">
    <property type="term" value="P:'de novo' UMP biosynthetic process"/>
    <property type="evidence" value="ECO:0007669"/>
    <property type="project" value="UniProtKB-UniPathway"/>
</dbReference>
<dbReference type="UniPathway" id="UPA00070">
    <property type="reaction ID" value="UER00120"/>
</dbReference>
<dbReference type="Pfam" id="PF00215">
    <property type="entry name" value="OMPdecase"/>
    <property type="match status" value="1"/>
</dbReference>
<proteinExistence type="predicted"/>
<protein>
    <recommendedName>
        <fullName evidence="3">Orotidine 5'-phosphate decarboxylase</fullName>
        <ecNumber evidence="2">4.1.1.23</ecNumber>
    </recommendedName>
    <alternativeName>
        <fullName evidence="7">OMP decarboxylase</fullName>
    </alternativeName>
</protein>
<organism evidence="9">
    <name type="scientific">freshwater metagenome</name>
    <dbReference type="NCBI Taxonomy" id="449393"/>
    <lineage>
        <taxon>unclassified sequences</taxon>
        <taxon>metagenomes</taxon>
        <taxon>ecological metagenomes</taxon>
    </lineage>
</organism>
<evidence type="ECO:0000256" key="7">
    <source>
        <dbReference type="ARBA" id="ARBA00033428"/>
    </source>
</evidence>
<dbReference type="InterPro" id="IPR011060">
    <property type="entry name" value="RibuloseP-bd_barrel"/>
</dbReference>
<reference evidence="9" key="1">
    <citation type="submission" date="2020-05" db="EMBL/GenBank/DDBJ databases">
        <authorList>
            <person name="Chiriac C."/>
            <person name="Salcher M."/>
            <person name="Ghai R."/>
            <person name="Kavagutti S V."/>
        </authorList>
    </citation>
    <scope>NUCLEOTIDE SEQUENCE</scope>
</reference>